<dbReference type="AlphaFoldDB" id="A0A5B8XRE9"/>
<dbReference type="SUPFAM" id="SSF56112">
    <property type="entry name" value="Protein kinase-like (PK-like)"/>
    <property type="match status" value="1"/>
</dbReference>
<dbReference type="SUPFAM" id="SSF52540">
    <property type="entry name" value="P-loop containing nucleoside triphosphate hydrolases"/>
    <property type="match status" value="1"/>
</dbReference>
<dbReference type="Proteomes" id="UP000321595">
    <property type="component" value="Chromosome"/>
</dbReference>
<evidence type="ECO:0000313" key="8">
    <source>
        <dbReference type="Proteomes" id="UP000321595"/>
    </source>
</evidence>
<keyword evidence="4 5" id="KW-0067">ATP-binding</keyword>
<feature type="domain" description="Protein kinase" evidence="6">
    <location>
        <begin position="7"/>
        <end position="310"/>
    </location>
</feature>
<dbReference type="InterPro" id="IPR011009">
    <property type="entry name" value="Kinase-like_dom_sf"/>
</dbReference>
<dbReference type="PROSITE" id="PS00108">
    <property type="entry name" value="PROTEIN_KINASE_ST"/>
    <property type="match status" value="1"/>
</dbReference>
<dbReference type="PANTHER" id="PTHR43289:SF6">
    <property type="entry name" value="SERINE_THREONINE-PROTEIN KINASE NEKL-3"/>
    <property type="match status" value="1"/>
</dbReference>
<dbReference type="Pfam" id="PF00069">
    <property type="entry name" value="Pkinase"/>
    <property type="match status" value="1"/>
</dbReference>
<evidence type="ECO:0000256" key="3">
    <source>
        <dbReference type="ARBA" id="ARBA00022777"/>
    </source>
</evidence>
<dbReference type="CDD" id="cd14014">
    <property type="entry name" value="STKc_PknB_like"/>
    <property type="match status" value="1"/>
</dbReference>
<protein>
    <submittedName>
        <fullName evidence="7">Protein kinase</fullName>
    </submittedName>
</protein>
<accession>A0A5B8XRE9</accession>
<dbReference type="Gene3D" id="3.30.200.20">
    <property type="entry name" value="Phosphorylase Kinase, domain 1"/>
    <property type="match status" value="1"/>
</dbReference>
<dbReference type="Gene3D" id="1.10.510.10">
    <property type="entry name" value="Transferase(Phosphotransferase) domain 1"/>
    <property type="match status" value="1"/>
</dbReference>
<keyword evidence="1" id="KW-0808">Transferase</keyword>
<dbReference type="KEGG" id="bbae:FRD01_09750"/>
<reference evidence="7 8" key="1">
    <citation type="submission" date="2019-08" db="EMBL/GenBank/DDBJ databases">
        <authorList>
            <person name="Liang Q."/>
        </authorList>
    </citation>
    <scope>NUCLEOTIDE SEQUENCE [LARGE SCALE GENOMIC DNA]</scope>
    <source>
        <strain evidence="7 8">V1718</strain>
    </source>
</reference>
<feature type="binding site" evidence="5">
    <location>
        <position position="35"/>
    </location>
    <ligand>
        <name>ATP</name>
        <dbReference type="ChEBI" id="CHEBI:30616"/>
    </ligand>
</feature>
<dbReference type="InterPro" id="IPR017441">
    <property type="entry name" value="Protein_kinase_ATP_BS"/>
</dbReference>
<dbReference type="PROSITE" id="PS00107">
    <property type="entry name" value="PROTEIN_KINASE_ATP"/>
    <property type="match status" value="1"/>
</dbReference>
<evidence type="ECO:0000256" key="2">
    <source>
        <dbReference type="ARBA" id="ARBA00022741"/>
    </source>
</evidence>
<dbReference type="GO" id="GO:0005524">
    <property type="term" value="F:ATP binding"/>
    <property type="evidence" value="ECO:0007669"/>
    <property type="project" value="UniProtKB-UniRule"/>
</dbReference>
<sequence>MLSYGPYKVIRELGSGGMGRVYLAEGPRGEQVAVKSLKDLGPSRIEAIRREVTLLRDLHHPNIVRFFDEGLDEEQPWYAMEFIEGISLRDMIDGETMETVVDASLLSTNIVGKGPAAEPAGVKNWRELMPVICDVLSGLNAIHAVGVIHRDIKPENILVRPDHSAVLLDFGVAGKLTGIIDREELSDSTDVGATPAYAPPEQQVGEAVDARADMYALGGTLFEVLTGMLPYRARTAIAMYTAHVEEPIPSVRDFNPEVPASLDRLVGRLLAKAPRDRPGFAFDVDLEMREILGMPAPEYKPASYIYHPMFTGRAAELDQLRDFLRGTAQGKSLLATVKGIAGIGKTRLLQELVRDAQERTQIVVVQSRGARTAVERAWDRISFERQSAFEALDLSQIHDPTYVEWMRSVLVRAVKEKPLVIVFDDAPNLDDDSIHAIVALAGAPIPGMSVILSMRSDDPETPAFADMPVDLSLHLKELTRADVELMLRSMLALKTVPERHLDFVIRQSQGNPFVVAELVRYGMELGLIWRRDGMWEFKPDANVDVWKDIPVPDRLARMYFRRFVRLPSKERDILYAISIAGDGAPEELIRSICLDLTSLGALVAREIVLPVDDGTVRLYQPRMVEIILESMDAHKRELYEERATHWWKAFSKARTKRLGAVKGPKS</sequence>
<proteinExistence type="predicted"/>
<gene>
    <name evidence="7" type="ORF">FRD01_09750</name>
</gene>
<evidence type="ECO:0000256" key="5">
    <source>
        <dbReference type="PROSITE-ProRule" id="PRU10141"/>
    </source>
</evidence>
<evidence type="ECO:0000313" key="7">
    <source>
        <dbReference type="EMBL" id="QED27518.1"/>
    </source>
</evidence>
<dbReference type="InterPro" id="IPR008271">
    <property type="entry name" value="Ser/Thr_kinase_AS"/>
</dbReference>
<keyword evidence="8" id="KW-1185">Reference proteome</keyword>
<dbReference type="InterPro" id="IPR041664">
    <property type="entry name" value="AAA_16"/>
</dbReference>
<organism evidence="7 8">
    <name type="scientific">Microvenator marinus</name>
    <dbReference type="NCBI Taxonomy" id="2600177"/>
    <lineage>
        <taxon>Bacteria</taxon>
        <taxon>Deltaproteobacteria</taxon>
        <taxon>Bradymonadales</taxon>
        <taxon>Microvenatoraceae</taxon>
        <taxon>Microvenator</taxon>
    </lineage>
</organism>
<dbReference type="EMBL" id="CP042467">
    <property type="protein sequence ID" value="QED27518.1"/>
    <property type="molecule type" value="Genomic_DNA"/>
</dbReference>
<evidence type="ECO:0000256" key="1">
    <source>
        <dbReference type="ARBA" id="ARBA00022679"/>
    </source>
</evidence>
<keyword evidence="3 7" id="KW-0418">Kinase</keyword>
<keyword evidence="2 5" id="KW-0547">Nucleotide-binding</keyword>
<dbReference type="OrthoDB" id="5477601at2"/>
<dbReference type="GO" id="GO:0004674">
    <property type="term" value="F:protein serine/threonine kinase activity"/>
    <property type="evidence" value="ECO:0007669"/>
    <property type="project" value="TreeGrafter"/>
</dbReference>
<dbReference type="RefSeq" id="WP_146959203.1">
    <property type="nucleotide sequence ID" value="NZ_CP042467.1"/>
</dbReference>
<dbReference type="InterPro" id="IPR027417">
    <property type="entry name" value="P-loop_NTPase"/>
</dbReference>
<dbReference type="Gene3D" id="3.40.50.300">
    <property type="entry name" value="P-loop containing nucleotide triphosphate hydrolases"/>
    <property type="match status" value="1"/>
</dbReference>
<dbReference type="PROSITE" id="PS50011">
    <property type="entry name" value="PROTEIN_KINASE_DOM"/>
    <property type="match status" value="1"/>
</dbReference>
<evidence type="ECO:0000259" key="6">
    <source>
        <dbReference type="PROSITE" id="PS50011"/>
    </source>
</evidence>
<dbReference type="InterPro" id="IPR000719">
    <property type="entry name" value="Prot_kinase_dom"/>
</dbReference>
<dbReference type="Pfam" id="PF13191">
    <property type="entry name" value="AAA_16"/>
    <property type="match status" value="1"/>
</dbReference>
<evidence type="ECO:0000256" key="4">
    <source>
        <dbReference type="ARBA" id="ARBA00022840"/>
    </source>
</evidence>
<name>A0A5B8XRE9_9DELT</name>
<dbReference type="SMART" id="SM00220">
    <property type="entry name" value="S_TKc"/>
    <property type="match status" value="1"/>
</dbReference>
<dbReference type="PANTHER" id="PTHR43289">
    <property type="entry name" value="MITOGEN-ACTIVATED PROTEIN KINASE KINASE KINASE 20-RELATED"/>
    <property type="match status" value="1"/>
</dbReference>